<evidence type="ECO:0000313" key="1">
    <source>
        <dbReference type="EMBL" id="AGB03772.1"/>
    </source>
</evidence>
<name>L0HGB7_METFS</name>
<evidence type="ECO:0000313" key="2">
    <source>
        <dbReference type="Proteomes" id="UP000010824"/>
    </source>
</evidence>
<dbReference type="STRING" id="593750.Metfor_2789"/>
<sequence length="115" mass="13463">MIRVKRVYDPPQSEDGFRVLVERLWPRGMTREMAHLDLWLKEIAPSTSLRKWFAHDPVKWEGFKKRYEGELSEKHDLVSSLTRKSRTIPVTLLFSAHDVQHNSAVVLKGVLEKQP</sequence>
<dbReference type="HOGENOM" id="CLU_137928_0_0_2"/>
<dbReference type="GeneID" id="14308572"/>
<dbReference type="InParanoid" id="L0HGB7"/>
<dbReference type="EMBL" id="CP003167">
    <property type="protein sequence ID" value="AGB03772.1"/>
    <property type="molecule type" value="Genomic_DNA"/>
</dbReference>
<organism evidence="1 2">
    <name type="scientific">Methanoregula formicica (strain DSM 22288 / NBRC 105244 / SMSP)</name>
    <dbReference type="NCBI Taxonomy" id="593750"/>
    <lineage>
        <taxon>Archaea</taxon>
        <taxon>Methanobacteriati</taxon>
        <taxon>Methanobacteriota</taxon>
        <taxon>Stenosarchaea group</taxon>
        <taxon>Methanomicrobia</taxon>
        <taxon>Methanomicrobiales</taxon>
        <taxon>Methanoregulaceae</taxon>
        <taxon>Methanoregula</taxon>
    </lineage>
</organism>
<dbReference type="OrthoDB" id="7940at2157"/>
<dbReference type="Proteomes" id="UP000010824">
    <property type="component" value="Chromosome"/>
</dbReference>
<gene>
    <name evidence="1" type="ordered locus">Metfor_2789</name>
</gene>
<protein>
    <recommendedName>
        <fullName evidence="3">DUF488 domain-containing protein</fullName>
    </recommendedName>
</protein>
<reference evidence="1 2" key="2">
    <citation type="journal article" date="2014" name="Genome Announc.">
        <title>Complete Genome Sequence of Methanoregula formicica SMSPT, a Mesophilic Hydrogenotrophic Methanogen Isolated from a Methanogenic Upflow Anaerobic Sludge Blanket Reactor.</title>
        <authorList>
            <person name="Yamamoto K."/>
            <person name="Tamaki H."/>
            <person name="Cadillo-Quiroz H."/>
            <person name="Imachi H."/>
            <person name="Kyrpides N."/>
            <person name="Woyke T."/>
            <person name="Goodwin L."/>
            <person name="Zinder S.H."/>
            <person name="Kamagata Y."/>
            <person name="Liu W.T."/>
        </authorList>
    </citation>
    <scope>NUCLEOTIDE SEQUENCE [LARGE SCALE GENOMIC DNA]</scope>
    <source>
        <strain evidence="2">DSM 22288 / NBRC 105244 / SMSP</strain>
    </source>
</reference>
<dbReference type="Pfam" id="PF22752">
    <property type="entry name" value="DUF488-N3i"/>
    <property type="match status" value="1"/>
</dbReference>
<dbReference type="InterPro" id="IPR052552">
    <property type="entry name" value="YeaO-like"/>
</dbReference>
<accession>L0HGB7</accession>
<dbReference type="KEGG" id="mfo:Metfor_2789"/>
<dbReference type="PANTHER" id="PTHR36849">
    <property type="entry name" value="CYTOPLASMIC PROTEIN-RELATED"/>
    <property type="match status" value="1"/>
</dbReference>
<keyword evidence="2" id="KW-1185">Reference proteome</keyword>
<dbReference type="RefSeq" id="WP_015286734.1">
    <property type="nucleotide sequence ID" value="NC_019943.1"/>
</dbReference>
<dbReference type="eggNOG" id="arCOG06027">
    <property type="taxonomic scope" value="Archaea"/>
</dbReference>
<dbReference type="AlphaFoldDB" id="L0HGB7"/>
<evidence type="ECO:0008006" key="3">
    <source>
        <dbReference type="Google" id="ProtNLM"/>
    </source>
</evidence>
<dbReference type="PANTHER" id="PTHR36849:SF1">
    <property type="entry name" value="CYTOPLASMIC PROTEIN"/>
    <property type="match status" value="1"/>
</dbReference>
<proteinExistence type="predicted"/>
<reference evidence="2" key="1">
    <citation type="submission" date="2011-12" db="EMBL/GenBank/DDBJ databases">
        <title>Complete sequence of Methanoregula formicicum SMSP.</title>
        <authorList>
            <person name="Lucas S."/>
            <person name="Han J."/>
            <person name="Lapidus A."/>
            <person name="Cheng J.-F."/>
            <person name="Goodwin L."/>
            <person name="Pitluck S."/>
            <person name="Peters L."/>
            <person name="Ovchinnikova G."/>
            <person name="Teshima H."/>
            <person name="Detter J.C."/>
            <person name="Han C."/>
            <person name="Tapia R."/>
            <person name="Land M."/>
            <person name="Hauser L."/>
            <person name="Kyrpides N."/>
            <person name="Ivanova N."/>
            <person name="Pagani I."/>
            <person name="Imachi H."/>
            <person name="Tamaki H."/>
            <person name="Sekiguchi Y."/>
            <person name="Kamagata Y."/>
            <person name="Cadillo-Quiroz H."/>
            <person name="Zinder S."/>
            <person name="Liu W.-T."/>
            <person name="Woyke T."/>
        </authorList>
    </citation>
    <scope>NUCLEOTIDE SEQUENCE [LARGE SCALE GENOMIC DNA]</scope>
    <source>
        <strain evidence="2">DSM 22288 / NBRC 105244 / SMSP</strain>
    </source>
</reference>